<evidence type="ECO:0000313" key="1">
    <source>
        <dbReference type="EMBL" id="TBR79671.1"/>
    </source>
</evidence>
<comment type="caution">
    <text evidence="1">The sequence shown here is derived from an EMBL/GenBank/DDBJ whole genome shotgun (WGS) entry which is preliminary data.</text>
</comment>
<dbReference type="OrthoDB" id="5355699at2"/>
<dbReference type="AlphaFoldDB" id="A0A4Q9JTG2"/>
<organism evidence="1 2">
    <name type="scientific">Campylobacter novaezeelandiae</name>
    <dbReference type="NCBI Taxonomy" id="2267891"/>
    <lineage>
        <taxon>Bacteria</taxon>
        <taxon>Pseudomonadati</taxon>
        <taxon>Campylobacterota</taxon>
        <taxon>Epsilonproteobacteria</taxon>
        <taxon>Campylobacterales</taxon>
        <taxon>Campylobacteraceae</taxon>
        <taxon>Campylobacter</taxon>
    </lineage>
</organism>
<reference evidence="1 2" key="1">
    <citation type="submission" date="2018-07" db="EMBL/GenBank/DDBJ databases">
        <title>Campylobacter zealandensis sp. nov., isolated from birds and water in New Zealand.</title>
        <authorList>
            <person name="Wilkinson D.A."/>
            <person name="Biggs P.J."/>
            <person name="French N.P."/>
            <person name="Midwinter A.C."/>
        </authorList>
    </citation>
    <scope>NUCLEOTIDE SEQUENCE [LARGE SCALE GENOMIC DNA]</scope>
    <source>
        <strain evidence="1 2">B423b</strain>
    </source>
</reference>
<gene>
    <name evidence="1" type="ORF">DU473_06895</name>
</gene>
<accession>A0A4Q9JTG2</accession>
<name>A0A4Q9JTG2_9BACT</name>
<protein>
    <submittedName>
        <fullName evidence="1">DUF2972 domain-containing protein</fullName>
    </submittedName>
</protein>
<dbReference type="InterPro" id="IPR021353">
    <property type="entry name" value="DUF2972"/>
</dbReference>
<dbReference type="Proteomes" id="UP000292583">
    <property type="component" value="Unassembled WGS sequence"/>
</dbReference>
<proteinExistence type="predicted"/>
<evidence type="ECO:0000313" key="2">
    <source>
        <dbReference type="Proteomes" id="UP000292583"/>
    </source>
</evidence>
<keyword evidence="2" id="KW-1185">Reference proteome</keyword>
<dbReference type="EMBL" id="QPGR01000014">
    <property type="protein sequence ID" value="TBR79671.1"/>
    <property type="molecule type" value="Genomic_DNA"/>
</dbReference>
<dbReference type="Pfam" id="PF11186">
    <property type="entry name" value="DUF2972"/>
    <property type="match status" value="1"/>
</dbReference>
<sequence>MQILQTLKEKLDPKNANLILNALKNSNDENFFEFILNHIDIIANWLSSNEFKEKYSNHPYPPLINPELIDIDASEYCANLSWNLNIPLSKKYKFIYISPHGVGAGAFLRYVNEALNTLCFPSWMLENDAKNRYCFLHTYLNNPNFINQGINLSELNVKDLEKFLYLLDDSIPCIIGVRDPIGILKHCLGRNWNKVQRNYEPMFNLTYDWHSYIDFLTHEKTEIKWDFKDLENNVFIIQKLIKILNPKNITYIDMSEFSEEKAFDTLTKLAQNLSLTPPHISKKNIFKSKEFRGYLRYLFPLKLYVNENDLKNIYSFHSTNNLKNYNINTKESILIIFNRFMDGEFLNIIEDIIQNDLCNDLGIFIHKNDFLKLHQNKQLYQGVKNYLKEFLDAIKDVIDQTEKDMLRETELLEHIKNNQEIIIYLKNKFDCEFKHINKYRPDIVDSWKYYKEFQSYC</sequence>